<evidence type="ECO:0000256" key="3">
    <source>
        <dbReference type="SAM" id="MobiDB-lite"/>
    </source>
</evidence>
<dbReference type="Pfam" id="PF00436">
    <property type="entry name" value="SSB"/>
    <property type="match status" value="1"/>
</dbReference>
<dbReference type="PROSITE" id="PS50935">
    <property type="entry name" value="SSB"/>
    <property type="match status" value="1"/>
</dbReference>
<dbReference type="Proteomes" id="UP001500929">
    <property type="component" value="Unassembled WGS sequence"/>
</dbReference>
<reference evidence="5" key="1">
    <citation type="journal article" date="2019" name="Int. J. Syst. Evol. Microbiol.">
        <title>The Global Catalogue of Microorganisms (GCM) 10K type strain sequencing project: providing services to taxonomists for standard genome sequencing and annotation.</title>
        <authorList>
            <consortium name="The Broad Institute Genomics Platform"/>
            <consortium name="The Broad Institute Genome Sequencing Center for Infectious Disease"/>
            <person name="Wu L."/>
            <person name="Ma J."/>
        </authorList>
    </citation>
    <scope>NUCLEOTIDE SEQUENCE [LARGE SCALE GENOMIC DNA]</scope>
    <source>
        <strain evidence="5">JCM 16117</strain>
    </source>
</reference>
<keyword evidence="1 2" id="KW-0238">DNA-binding</keyword>
<sequence>MPDLITITGTVATPPRHIVTSGGLDIASFRLASSQRRYDKTLGKWVDADTNWYSVSAFRHLAVNILSSLSLGQRVVVSGRLRVRHWESGEKTGIAVELEADAVGHDLSWGTSSFTKVIPSTPNPGGGAEGESVSGSFPERLDDAAIGGGSADAGDEPSELPGSGDREPAEELLPF</sequence>
<dbReference type="InterPro" id="IPR000424">
    <property type="entry name" value="Primosome_PriB/ssb"/>
</dbReference>
<dbReference type="InterPro" id="IPR012340">
    <property type="entry name" value="NA-bd_OB-fold"/>
</dbReference>
<evidence type="ECO:0000313" key="4">
    <source>
        <dbReference type="EMBL" id="GAA2232517.1"/>
    </source>
</evidence>
<dbReference type="Gene3D" id="2.40.50.140">
    <property type="entry name" value="Nucleic acid-binding proteins"/>
    <property type="match status" value="1"/>
</dbReference>
<feature type="region of interest" description="Disordered" evidence="3">
    <location>
        <begin position="118"/>
        <end position="175"/>
    </location>
</feature>
<evidence type="ECO:0000313" key="5">
    <source>
        <dbReference type="Proteomes" id="UP001500929"/>
    </source>
</evidence>
<dbReference type="CDD" id="cd04496">
    <property type="entry name" value="SSB_OBF"/>
    <property type="match status" value="1"/>
</dbReference>
<organism evidence="4 5">
    <name type="scientific">Herbiconiux moechotypicola</name>
    <dbReference type="NCBI Taxonomy" id="637393"/>
    <lineage>
        <taxon>Bacteria</taxon>
        <taxon>Bacillati</taxon>
        <taxon>Actinomycetota</taxon>
        <taxon>Actinomycetes</taxon>
        <taxon>Micrococcales</taxon>
        <taxon>Microbacteriaceae</taxon>
        <taxon>Herbiconiux</taxon>
    </lineage>
</organism>
<name>A0ABP5QH16_9MICO</name>
<keyword evidence="5" id="KW-1185">Reference proteome</keyword>
<dbReference type="RefSeq" id="WP_259479189.1">
    <property type="nucleotide sequence ID" value="NZ_BAAAQY010000004.1"/>
</dbReference>
<dbReference type="EMBL" id="BAAAQY010000004">
    <property type="protein sequence ID" value="GAA2232517.1"/>
    <property type="molecule type" value="Genomic_DNA"/>
</dbReference>
<comment type="caution">
    <text evidence="4">The sequence shown here is derived from an EMBL/GenBank/DDBJ whole genome shotgun (WGS) entry which is preliminary data.</text>
</comment>
<protein>
    <submittedName>
        <fullName evidence="4">Single-stranded DNA-binding protein</fullName>
    </submittedName>
</protein>
<evidence type="ECO:0000256" key="1">
    <source>
        <dbReference type="ARBA" id="ARBA00023125"/>
    </source>
</evidence>
<accession>A0ABP5QH16</accession>
<proteinExistence type="predicted"/>
<gene>
    <name evidence="4" type="ORF">GCM10009851_17000</name>
</gene>
<dbReference type="GO" id="GO:0003677">
    <property type="term" value="F:DNA binding"/>
    <property type="evidence" value="ECO:0007669"/>
    <property type="project" value="UniProtKB-KW"/>
</dbReference>
<evidence type="ECO:0000256" key="2">
    <source>
        <dbReference type="PROSITE-ProRule" id="PRU00252"/>
    </source>
</evidence>
<dbReference type="SUPFAM" id="SSF50249">
    <property type="entry name" value="Nucleic acid-binding proteins"/>
    <property type="match status" value="1"/>
</dbReference>